<comment type="subcellular location">
    <subcellularLocation>
        <location evidence="1">Membrane</location>
        <topology evidence="1">Multi-pass membrane protein</topology>
    </subcellularLocation>
</comment>
<dbReference type="PANTHER" id="PTHR11814">
    <property type="entry name" value="SULFATE TRANSPORTER"/>
    <property type="match status" value="1"/>
</dbReference>
<reference evidence="7" key="1">
    <citation type="submission" date="2013-04" db="EMBL/GenBank/DDBJ databases">
        <authorList>
            <person name="Qu J."/>
            <person name="Murali S.C."/>
            <person name="Bandaranaike D."/>
            <person name="Bellair M."/>
            <person name="Blankenburg K."/>
            <person name="Chao H."/>
            <person name="Dinh H."/>
            <person name="Doddapaneni H."/>
            <person name="Downs B."/>
            <person name="Dugan-Rocha S."/>
            <person name="Elkadiri S."/>
            <person name="Gnanaolivu R.D."/>
            <person name="Hernandez B."/>
            <person name="Javaid M."/>
            <person name="Jayaseelan J.C."/>
            <person name="Lee S."/>
            <person name="Li M."/>
            <person name="Ming W."/>
            <person name="Munidasa M."/>
            <person name="Muniz J."/>
            <person name="Nguyen L."/>
            <person name="Ongeri F."/>
            <person name="Osuji N."/>
            <person name="Pu L.-L."/>
            <person name="Puazo M."/>
            <person name="Qu C."/>
            <person name="Quiroz J."/>
            <person name="Raj R."/>
            <person name="Weissenberger G."/>
            <person name="Xin Y."/>
            <person name="Zou X."/>
            <person name="Han Y."/>
            <person name="Richards S."/>
            <person name="Worley K."/>
            <person name="Muzny D."/>
            <person name="Gibbs R."/>
        </authorList>
    </citation>
    <scope>NUCLEOTIDE SEQUENCE</scope>
    <source>
        <strain evidence="7">Sampled in the wild</strain>
    </source>
</reference>
<dbReference type="GO" id="GO:0016020">
    <property type="term" value="C:membrane"/>
    <property type="evidence" value="ECO:0007669"/>
    <property type="project" value="UniProtKB-SubCell"/>
</dbReference>
<feature type="transmembrane region" description="Helical" evidence="5">
    <location>
        <begin position="124"/>
        <end position="152"/>
    </location>
</feature>
<accession>A0A8K0KD52</accession>
<dbReference type="InterPro" id="IPR036513">
    <property type="entry name" value="STAS_dom_sf"/>
</dbReference>
<feature type="transmembrane region" description="Helical" evidence="5">
    <location>
        <begin position="330"/>
        <end position="352"/>
    </location>
</feature>
<feature type="transmembrane region" description="Helical" evidence="5">
    <location>
        <begin position="77"/>
        <end position="104"/>
    </location>
</feature>
<dbReference type="PROSITE" id="PS01130">
    <property type="entry name" value="SLC26A"/>
    <property type="match status" value="1"/>
</dbReference>
<dbReference type="OrthoDB" id="288203at2759"/>
<evidence type="ECO:0000259" key="6">
    <source>
        <dbReference type="Pfam" id="PF00916"/>
    </source>
</evidence>
<evidence type="ECO:0000313" key="8">
    <source>
        <dbReference type="Proteomes" id="UP000792457"/>
    </source>
</evidence>
<comment type="caution">
    <text evidence="7">The sequence shown here is derived from an EMBL/GenBank/DDBJ whole genome shotgun (WGS) entry which is preliminary data.</text>
</comment>
<feature type="transmembrane region" description="Helical" evidence="5">
    <location>
        <begin position="414"/>
        <end position="432"/>
    </location>
</feature>
<evidence type="ECO:0000256" key="2">
    <source>
        <dbReference type="ARBA" id="ARBA00022692"/>
    </source>
</evidence>
<proteinExistence type="predicted"/>
<protein>
    <recommendedName>
        <fullName evidence="6">SLC26A/SulP transporter domain-containing protein</fullName>
    </recommendedName>
</protein>
<name>A0A8K0KD52_LADFU</name>
<dbReference type="InterPro" id="IPR018045">
    <property type="entry name" value="S04_transporter_CS"/>
</dbReference>
<feature type="transmembrane region" description="Helical" evidence="5">
    <location>
        <begin position="190"/>
        <end position="209"/>
    </location>
</feature>
<feature type="non-terminal residue" evidence="7">
    <location>
        <position position="677"/>
    </location>
</feature>
<dbReference type="EMBL" id="KZ308472">
    <property type="protein sequence ID" value="KAG8230218.1"/>
    <property type="molecule type" value="Genomic_DNA"/>
</dbReference>
<gene>
    <name evidence="7" type="ORF">J437_LFUL010846</name>
</gene>
<feature type="transmembrane region" description="Helical" evidence="5">
    <location>
        <begin position="439"/>
        <end position="460"/>
    </location>
</feature>
<dbReference type="GO" id="GO:0008271">
    <property type="term" value="F:secondary active sulfate transmembrane transporter activity"/>
    <property type="evidence" value="ECO:0007669"/>
    <property type="project" value="InterPro"/>
</dbReference>
<keyword evidence="3 5" id="KW-1133">Transmembrane helix</keyword>
<dbReference type="Pfam" id="PF00916">
    <property type="entry name" value="Sulfate_transp"/>
    <property type="match status" value="2"/>
</dbReference>
<feature type="transmembrane region" description="Helical" evidence="5">
    <location>
        <begin position="472"/>
        <end position="500"/>
    </location>
</feature>
<reference evidence="7" key="2">
    <citation type="submission" date="2017-10" db="EMBL/GenBank/DDBJ databases">
        <title>Ladona fulva Genome sequencing and assembly.</title>
        <authorList>
            <person name="Murali S."/>
            <person name="Richards S."/>
            <person name="Bandaranaike D."/>
            <person name="Bellair M."/>
            <person name="Blankenburg K."/>
            <person name="Chao H."/>
            <person name="Dinh H."/>
            <person name="Doddapaneni H."/>
            <person name="Dugan-Rocha S."/>
            <person name="Elkadiri S."/>
            <person name="Gnanaolivu R."/>
            <person name="Hernandez B."/>
            <person name="Skinner E."/>
            <person name="Javaid M."/>
            <person name="Lee S."/>
            <person name="Li M."/>
            <person name="Ming W."/>
            <person name="Munidasa M."/>
            <person name="Muniz J."/>
            <person name="Nguyen L."/>
            <person name="Hughes D."/>
            <person name="Osuji N."/>
            <person name="Pu L.-L."/>
            <person name="Puazo M."/>
            <person name="Qu C."/>
            <person name="Quiroz J."/>
            <person name="Raj R."/>
            <person name="Weissenberger G."/>
            <person name="Xin Y."/>
            <person name="Zou X."/>
            <person name="Han Y."/>
            <person name="Worley K."/>
            <person name="Muzny D."/>
            <person name="Gibbs R."/>
        </authorList>
    </citation>
    <scope>NUCLEOTIDE SEQUENCE</scope>
    <source>
        <strain evidence="7">Sampled in the wild</strain>
    </source>
</reference>
<feature type="transmembrane region" description="Helical" evidence="5">
    <location>
        <begin position="373"/>
        <end position="394"/>
    </location>
</feature>
<keyword evidence="8" id="KW-1185">Reference proteome</keyword>
<feature type="domain" description="SLC26A/SulP transporter" evidence="6">
    <location>
        <begin position="623"/>
        <end position="676"/>
    </location>
</feature>
<evidence type="ECO:0000256" key="5">
    <source>
        <dbReference type="SAM" id="Phobius"/>
    </source>
</evidence>
<evidence type="ECO:0000256" key="4">
    <source>
        <dbReference type="ARBA" id="ARBA00023136"/>
    </source>
</evidence>
<keyword evidence="4 5" id="KW-0472">Membrane</keyword>
<dbReference type="AlphaFoldDB" id="A0A8K0KD52"/>
<dbReference type="InterPro" id="IPR001902">
    <property type="entry name" value="SLC26A/SulP_fam"/>
</dbReference>
<sequence>MAFEWRLAYFIVNRKGIDNGALVLSMPELTTGKVEDGNVVKEDEEGGGGLCGNGREWLETKVRRSFTKKMLLRRIPILAWLPTYNASAAVSDLVAGITVGLTAIPQAIAYSNVAGLPPQYGLYSAFMGCFVYAVFGSVRVSAIGPTAIASILTRENLIGLSPEFAVLLTFLSGCVELLMGFLQLGFLIDFISGPVSVGFTSAAAIIIATTQVKDILGLSITGSKFVEVWENIFEHISETRLWDTLLGKAKDIPIGPSDMKEKSSFQKIAGKALWLVSTSRNIIVVVVSAVAAYEFELHGSRPFVLTGFVKPGLPPFQSPPFTAEINNETFNFFGMVSSLGSAILVVPLLAILENVALAKAFSDGQSRLDATQEMLAIGASNLVSSFVSAIPISGALSRGAVNHSSGVATPFGNVYTGIIVILALQYFTPYFAYIPKASLAAVIIAAVVFMVEFHVVKPIWRTKKIDLIPALATFFSCLFIRLELGIVIGIGINVIFLLYGSARPTVKVEKSLSSSGFEYLLVTPDRSLVFPSVEYVRNLVTKAGVKLGYSSIPVVIDSRHIQGVDFTAAKGIKSLIEDFDNRKQPILFYNLKPSIVEIFQELRTKDFKYCHNDAELNDLLRPAIIIATTQVKDILGLSITGSKFVEVWENIFEHISETRLWDTLLGVICMAILLLLR</sequence>
<keyword evidence="2 5" id="KW-0812">Transmembrane</keyword>
<feature type="transmembrane region" description="Helical" evidence="5">
    <location>
        <begin position="164"/>
        <end position="184"/>
    </location>
</feature>
<dbReference type="CDD" id="cd07042">
    <property type="entry name" value="STAS_SulP_like_sulfate_transporter"/>
    <property type="match status" value="1"/>
</dbReference>
<dbReference type="Gene3D" id="3.30.750.24">
    <property type="entry name" value="STAS domain"/>
    <property type="match status" value="1"/>
</dbReference>
<dbReference type="InterPro" id="IPR011547">
    <property type="entry name" value="SLC26A/SulP_dom"/>
</dbReference>
<evidence type="ECO:0000256" key="1">
    <source>
        <dbReference type="ARBA" id="ARBA00004141"/>
    </source>
</evidence>
<feature type="domain" description="SLC26A/SulP transporter" evidence="6">
    <location>
        <begin position="91"/>
        <end position="471"/>
    </location>
</feature>
<evidence type="ECO:0000256" key="3">
    <source>
        <dbReference type="ARBA" id="ARBA00022989"/>
    </source>
</evidence>
<organism evidence="7 8">
    <name type="scientific">Ladona fulva</name>
    <name type="common">Scarce chaser dragonfly</name>
    <name type="synonym">Libellula fulva</name>
    <dbReference type="NCBI Taxonomy" id="123851"/>
    <lineage>
        <taxon>Eukaryota</taxon>
        <taxon>Metazoa</taxon>
        <taxon>Ecdysozoa</taxon>
        <taxon>Arthropoda</taxon>
        <taxon>Hexapoda</taxon>
        <taxon>Insecta</taxon>
        <taxon>Pterygota</taxon>
        <taxon>Palaeoptera</taxon>
        <taxon>Odonata</taxon>
        <taxon>Epiprocta</taxon>
        <taxon>Anisoptera</taxon>
        <taxon>Libelluloidea</taxon>
        <taxon>Libellulidae</taxon>
        <taxon>Ladona</taxon>
    </lineage>
</organism>
<evidence type="ECO:0000313" key="7">
    <source>
        <dbReference type="EMBL" id="KAG8230218.1"/>
    </source>
</evidence>
<dbReference type="Proteomes" id="UP000792457">
    <property type="component" value="Unassembled WGS sequence"/>
</dbReference>